<dbReference type="EMBL" id="JAALLT010000002">
    <property type="protein sequence ID" value="NGP75837.1"/>
    <property type="molecule type" value="Genomic_DNA"/>
</dbReference>
<dbReference type="Proteomes" id="UP000473278">
    <property type="component" value="Unassembled WGS sequence"/>
</dbReference>
<evidence type="ECO:0000259" key="1">
    <source>
        <dbReference type="PROSITE" id="PS01124"/>
    </source>
</evidence>
<organism evidence="2 3">
    <name type="scientific">Halalkalibaculum roseum</name>
    <dbReference type="NCBI Taxonomy" id="2709311"/>
    <lineage>
        <taxon>Bacteria</taxon>
        <taxon>Pseudomonadati</taxon>
        <taxon>Balneolota</taxon>
        <taxon>Balneolia</taxon>
        <taxon>Balneolales</taxon>
        <taxon>Balneolaceae</taxon>
        <taxon>Halalkalibaculum</taxon>
    </lineage>
</organism>
<dbReference type="PROSITE" id="PS01124">
    <property type="entry name" value="HTH_ARAC_FAMILY_2"/>
    <property type="match status" value="1"/>
</dbReference>
<comment type="caution">
    <text evidence="2">The sequence shown here is derived from an EMBL/GenBank/DDBJ whole genome shotgun (WGS) entry which is preliminary data.</text>
</comment>
<dbReference type="GO" id="GO:0043565">
    <property type="term" value="F:sequence-specific DNA binding"/>
    <property type="evidence" value="ECO:0007669"/>
    <property type="project" value="InterPro"/>
</dbReference>
<accession>A0A6M1SZ33</accession>
<proteinExistence type="predicted"/>
<evidence type="ECO:0000313" key="2">
    <source>
        <dbReference type="EMBL" id="NGP75837.1"/>
    </source>
</evidence>
<name>A0A6M1SZ33_9BACT</name>
<dbReference type="RefSeq" id="WP_165139602.1">
    <property type="nucleotide sequence ID" value="NZ_JAALLT010000002.1"/>
</dbReference>
<sequence>MNKANGNWVQNREEVKKLKAERALQVLAEDIASIRYVKDWADKIGCSQPILNDLIKIHFGLNAKQLLKEIRFIKICEIIESDPNATSYSVARSTGLHDEQGLFKFLKRHFNTTYSEIRYDVLLKHFQSLNSQKEVDNSIKKWLG</sequence>
<dbReference type="InterPro" id="IPR018060">
    <property type="entry name" value="HTH_AraC"/>
</dbReference>
<evidence type="ECO:0000313" key="3">
    <source>
        <dbReference type="Proteomes" id="UP000473278"/>
    </source>
</evidence>
<dbReference type="GO" id="GO:0003700">
    <property type="term" value="F:DNA-binding transcription factor activity"/>
    <property type="evidence" value="ECO:0007669"/>
    <property type="project" value="InterPro"/>
</dbReference>
<dbReference type="Gene3D" id="1.10.10.60">
    <property type="entry name" value="Homeodomain-like"/>
    <property type="match status" value="1"/>
</dbReference>
<gene>
    <name evidence="2" type="ORF">G3570_04280</name>
</gene>
<keyword evidence="3" id="KW-1185">Reference proteome</keyword>
<protein>
    <submittedName>
        <fullName evidence="2">AraC family transcriptional regulator</fullName>
    </submittedName>
</protein>
<dbReference type="AlphaFoldDB" id="A0A6M1SZ33"/>
<reference evidence="2 3" key="1">
    <citation type="submission" date="2020-02" db="EMBL/GenBank/DDBJ databases">
        <title>Balneolaceae bacterium YR4-1, complete genome.</title>
        <authorList>
            <person name="Li Y."/>
            <person name="Wu S."/>
        </authorList>
    </citation>
    <scope>NUCLEOTIDE SEQUENCE [LARGE SCALE GENOMIC DNA]</scope>
    <source>
        <strain evidence="2 3">YR4-1</strain>
    </source>
</reference>
<feature type="domain" description="HTH araC/xylS-type" evidence="1">
    <location>
        <begin position="21"/>
        <end position="120"/>
    </location>
</feature>